<dbReference type="PANTHER" id="PTHR10204:SF34">
    <property type="entry name" value="NAD(P)H DEHYDROGENASE [QUINONE] 1 ISOFORM 1"/>
    <property type="match status" value="1"/>
</dbReference>
<dbReference type="Proteomes" id="UP000269692">
    <property type="component" value="Unassembled WGS sequence"/>
</dbReference>
<evidence type="ECO:0000256" key="1">
    <source>
        <dbReference type="ARBA" id="ARBA00006252"/>
    </source>
</evidence>
<comment type="caution">
    <text evidence="4">The sequence shown here is derived from an EMBL/GenBank/DDBJ whole genome shotgun (WGS) entry which is preliminary data.</text>
</comment>
<name>A0A3L6ZWS5_9HYPH</name>
<dbReference type="OrthoDB" id="9798454at2"/>
<gene>
    <name evidence="4" type="ORF">D9R14_22010</name>
</gene>
<dbReference type="Pfam" id="PF02525">
    <property type="entry name" value="Flavodoxin_2"/>
    <property type="match status" value="1"/>
</dbReference>
<dbReference type="PANTHER" id="PTHR10204">
    <property type="entry name" value="NAD P H OXIDOREDUCTASE-RELATED"/>
    <property type="match status" value="1"/>
</dbReference>
<evidence type="ECO:0000256" key="2">
    <source>
        <dbReference type="ARBA" id="ARBA00023002"/>
    </source>
</evidence>
<evidence type="ECO:0000313" key="4">
    <source>
        <dbReference type="EMBL" id="RLP72210.1"/>
    </source>
</evidence>
<dbReference type="InterPro" id="IPR003680">
    <property type="entry name" value="Flavodoxin_fold"/>
</dbReference>
<comment type="similarity">
    <text evidence="1">Belongs to the NAD(P)H dehydrogenase (quinone) family.</text>
</comment>
<dbReference type="GO" id="GO:0003955">
    <property type="term" value="F:NAD(P)H dehydrogenase (quinone) activity"/>
    <property type="evidence" value="ECO:0007669"/>
    <property type="project" value="TreeGrafter"/>
</dbReference>
<feature type="domain" description="Flavodoxin-like fold" evidence="3">
    <location>
        <begin position="10"/>
        <end position="187"/>
    </location>
</feature>
<proteinExistence type="inferred from homology"/>
<reference evidence="4 5" key="1">
    <citation type="submission" date="2018-10" db="EMBL/GenBank/DDBJ databases">
        <title>Xanthobacter tagetidis genome sequencing and assembly.</title>
        <authorList>
            <person name="Maclea K.S."/>
            <person name="Goen A.E."/>
            <person name="Fatima S.A."/>
        </authorList>
    </citation>
    <scope>NUCLEOTIDE SEQUENCE [LARGE SCALE GENOMIC DNA]</scope>
    <source>
        <strain evidence="4 5">ATCC 700314</strain>
    </source>
</reference>
<protein>
    <submittedName>
        <fullName evidence="4">Flavodoxin family protein</fullName>
    </submittedName>
</protein>
<dbReference type="SUPFAM" id="SSF52218">
    <property type="entry name" value="Flavoproteins"/>
    <property type="match status" value="1"/>
</dbReference>
<dbReference type="EMBL" id="RCTF01000028">
    <property type="protein sequence ID" value="RLP72210.1"/>
    <property type="molecule type" value="Genomic_DNA"/>
</dbReference>
<dbReference type="Gene3D" id="3.40.50.360">
    <property type="match status" value="1"/>
</dbReference>
<accession>A0A3L6ZWS5</accession>
<dbReference type="AlphaFoldDB" id="A0A3L6ZWS5"/>
<organism evidence="4 5">
    <name type="scientific">Xanthobacter tagetidis</name>
    <dbReference type="NCBI Taxonomy" id="60216"/>
    <lineage>
        <taxon>Bacteria</taxon>
        <taxon>Pseudomonadati</taxon>
        <taxon>Pseudomonadota</taxon>
        <taxon>Alphaproteobacteria</taxon>
        <taxon>Hyphomicrobiales</taxon>
        <taxon>Xanthobacteraceae</taxon>
        <taxon>Xanthobacter</taxon>
    </lineage>
</organism>
<evidence type="ECO:0000259" key="3">
    <source>
        <dbReference type="Pfam" id="PF02525"/>
    </source>
</evidence>
<keyword evidence="2" id="KW-0560">Oxidoreductase</keyword>
<dbReference type="GO" id="GO:0005829">
    <property type="term" value="C:cytosol"/>
    <property type="evidence" value="ECO:0007669"/>
    <property type="project" value="TreeGrafter"/>
</dbReference>
<sequence length="202" mass="21251">MSATEDAVGTILVIQGHPDPGGGHLCHALAQAYADGARAGGHRVIVIDVAQLDFPLLRSQADFLGGMAPPELAEARGALLEARHVAIFFPLWLGTLPALLKGFLEQILRPGFAYAYGAGGKGFPQPLLKGRTARIVVTMGMPALAFRLWFLSAGVAILKRNILGLVGIAPVRTSLVGGVERLSEGARARWISAMRALGAEGR</sequence>
<keyword evidence="5" id="KW-1185">Reference proteome</keyword>
<evidence type="ECO:0000313" key="5">
    <source>
        <dbReference type="Proteomes" id="UP000269692"/>
    </source>
</evidence>
<dbReference type="InterPro" id="IPR029039">
    <property type="entry name" value="Flavoprotein-like_sf"/>
</dbReference>
<dbReference type="RefSeq" id="WP_121625693.1">
    <property type="nucleotide sequence ID" value="NZ_JACIIW010000012.1"/>
</dbReference>
<dbReference type="InterPro" id="IPR051545">
    <property type="entry name" value="NAD(P)H_dehydrogenase_qn"/>
</dbReference>